<dbReference type="Gene3D" id="3.40.50.2300">
    <property type="match status" value="1"/>
</dbReference>
<dbReference type="InterPro" id="IPR001789">
    <property type="entry name" value="Sig_transdc_resp-reg_receiver"/>
</dbReference>
<feature type="modified residue" description="4-aspartylphosphate" evidence="1">
    <location>
        <position position="61"/>
    </location>
</feature>
<evidence type="ECO:0000259" key="3">
    <source>
        <dbReference type="PROSITE" id="PS51832"/>
    </source>
</evidence>
<gene>
    <name evidence="4" type="ORF">M3P05_11955</name>
</gene>
<dbReference type="Pfam" id="PF00072">
    <property type="entry name" value="Response_reg"/>
    <property type="match status" value="1"/>
</dbReference>
<evidence type="ECO:0000256" key="1">
    <source>
        <dbReference type="PROSITE-ProRule" id="PRU00169"/>
    </source>
</evidence>
<keyword evidence="1" id="KW-0597">Phosphoprotein</keyword>
<protein>
    <submittedName>
        <fullName evidence="4">Two-component system response regulator</fullName>
    </submittedName>
</protein>
<dbReference type="SUPFAM" id="SSF109604">
    <property type="entry name" value="HD-domain/PDEase-like"/>
    <property type="match status" value="1"/>
</dbReference>
<dbReference type="InterPro" id="IPR052020">
    <property type="entry name" value="Cyclic_di-GMP/3'3'-cGAMP_PDE"/>
</dbReference>
<evidence type="ECO:0000259" key="2">
    <source>
        <dbReference type="PROSITE" id="PS50110"/>
    </source>
</evidence>
<evidence type="ECO:0000313" key="4">
    <source>
        <dbReference type="EMBL" id="MCL6270639.1"/>
    </source>
</evidence>
<dbReference type="CDD" id="cd00077">
    <property type="entry name" value="HDc"/>
    <property type="match status" value="1"/>
</dbReference>
<dbReference type="SMART" id="SM00471">
    <property type="entry name" value="HDc"/>
    <property type="match status" value="1"/>
</dbReference>
<dbReference type="PROSITE" id="PS50110">
    <property type="entry name" value="RESPONSE_REGULATORY"/>
    <property type="match status" value="1"/>
</dbReference>
<dbReference type="SUPFAM" id="SSF52172">
    <property type="entry name" value="CheY-like"/>
    <property type="match status" value="1"/>
</dbReference>
<feature type="domain" description="Response regulatory" evidence="2">
    <location>
        <begin position="12"/>
        <end position="128"/>
    </location>
</feature>
<sequence>MFTDSEQTSAQTVLVVDDTAENIAVLREILLPDYKVKAALNGTKALKIAQSNPQPDLILLDIMMPDMDGYEVCRRLKADPKTQDIPVIFISAMGSDEDEEKGLDLGAVDYLIKPVRPGIVRARVRTHLALHNQTRHLGQLVNEKTEELKQSRKQVIDCLGRAAEFKDNETGMHVIRMSHYVGLIARAIGEPESWVDLLMEAAPMHDVGKIGIPDAVLLKPGKLDDDKWETMKKHPEFGCQILGQHDSGLMHMAYEIAKTHHEKWDGSGYPGGLKGEDIPLSSRIVAVADVFDALTTERPYKRAWSVDEAIDWIEQQSGTHFEPRLVQAFRRVLPEALEVMNTYAEKVA</sequence>
<proteinExistence type="predicted"/>
<dbReference type="PROSITE" id="PS51832">
    <property type="entry name" value="HD_GYP"/>
    <property type="match status" value="1"/>
</dbReference>
<dbReference type="SMART" id="SM00448">
    <property type="entry name" value="REC"/>
    <property type="match status" value="1"/>
</dbReference>
<dbReference type="InterPro" id="IPR011006">
    <property type="entry name" value="CheY-like_superfamily"/>
</dbReference>
<dbReference type="InterPro" id="IPR003607">
    <property type="entry name" value="HD/PDEase_dom"/>
</dbReference>
<keyword evidence="5" id="KW-1185">Reference proteome</keyword>
<dbReference type="CDD" id="cd19920">
    <property type="entry name" value="REC_PA4781-like"/>
    <property type="match status" value="1"/>
</dbReference>
<dbReference type="RefSeq" id="WP_249699895.1">
    <property type="nucleotide sequence ID" value="NZ_JAMFLX010000015.1"/>
</dbReference>
<dbReference type="InterPro" id="IPR037522">
    <property type="entry name" value="HD_GYP_dom"/>
</dbReference>
<reference evidence="4 5" key="1">
    <citation type="submission" date="2022-05" db="EMBL/GenBank/DDBJ databases">
        <authorList>
            <person name="Park J.-S."/>
        </authorList>
    </citation>
    <scope>NUCLEOTIDE SEQUENCE [LARGE SCALE GENOMIC DNA]</scope>
    <source>
        <strain evidence="4 5">2012CJ34-2</strain>
    </source>
</reference>
<dbReference type="Pfam" id="PF13487">
    <property type="entry name" value="HD_5"/>
    <property type="match status" value="1"/>
</dbReference>
<dbReference type="Proteomes" id="UP001203338">
    <property type="component" value="Unassembled WGS sequence"/>
</dbReference>
<feature type="domain" description="HD-GYP" evidence="3">
    <location>
        <begin position="148"/>
        <end position="345"/>
    </location>
</feature>
<evidence type="ECO:0000313" key="5">
    <source>
        <dbReference type="Proteomes" id="UP001203338"/>
    </source>
</evidence>
<dbReference type="PANTHER" id="PTHR45228">
    <property type="entry name" value="CYCLIC DI-GMP PHOSPHODIESTERASE TM_0186-RELATED"/>
    <property type="match status" value="1"/>
</dbReference>
<accession>A0ABT0PGY7</accession>
<dbReference type="EMBL" id="JAMFLX010000015">
    <property type="protein sequence ID" value="MCL6270639.1"/>
    <property type="molecule type" value="Genomic_DNA"/>
</dbReference>
<dbReference type="PANTHER" id="PTHR45228:SF5">
    <property type="entry name" value="CYCLIC DI-GMP PHOSPHODIESTERASE VC_1348-RELATED"/>
    <property type="match status" value="1"/>
</dbReference>
<comment type="caution">
    <text evidence="4">The sequence shown here is derived from an EMBL/GenBank/DDBJ whole genome shotgun (WGS) entry which is preliminary data.</text>
</comment>
<dbReference type="Gene3D" id="1.10.3210.10">
    <property type="entry name" value="Hypothetical protein af1432"/>
    <property type="match status" value="1"/>
</dbReference>
<organism evidence="4 5">
    <name type="scientific">Parendozoicomonas callyspongiae</name>
    <dbReference type="NCBI Taxonomy" id="2942213"/>
    <lineage>
        <taxon>Bacteria</taxon>
        <taxon>Pseudomonadati</taxon>
        <taxon>Pseudomonadota</taxon>
        <taxon>Gammaproteobacteria</taxon>
        <taxon>Oceanospirillales</taxon>
        <taxon>Endozoicomonadaceae</taxon>
        <taxon>Parendozoicomonas</taxon>
    </lineage>
</organism>
<name>A0ABT0PGY7_9GAMM</name>